<reference evidence="4" key="2">
    <citation type="journal article" date="2021" name="PeerJ">
        <title>Extensive microbial diversity within the chicken gut microbiome revealed by metagenomics and culture.</title>
        <authorList>
            <person name="Gilroy R."/>
            <person name="Ravi A."/>
            <person name="Getino M."/>
            <person name="Pursley I."/>
            <person name="Horton D.L."/>
            <person name="Alikhan N.F."/>
            <person name="Baker D."/>
            <person name="Gharbi K."/>
            <person name="Hall N."/>
            <person name="Watson M."/>
            <person name="Adriaenssens E.M."/>
            <person name="Foster-Nyarko E."/>
            <person name="Jarju S."/>
            <person name="Secka A."/>
            <person name="Antonio M."/>
            <person name="Oren A."/>
            <person name="Chaudhuri R.R."/>
            <person name="La Ragione R."/>
            <person name="Hildebrand F."/>
            <person name="Pallen M.J."/>
        </authorList>
    </citation>
    <scope>NUCLEOTIDE SEQUENCE</scope>
    <source>
        <strain evidence="4">USAMLcec3-3695</strain>
    </source>
</reference>
<dbReference type="Proteomes" id="UP000824109">
    <property type="component" value="Unassembled WGS sequence"/>
</dbReference>
<dbReference type="AlphaFoldDB" id="A0A9D1SFT8"/>
<dbReference type="InterPro" id="IPR051925">
    <property type="entry name" value="RNA-binding_domain"/>
</dbReference>
<dbReference type="PROSITE" id="PS51295">
    <property type="entry name" value="CRM"/>
    <property type="match status" value="1"/>
</dbReference>
<dbReference type="PANTHER" id="PTHR40065:SF3">
    <property type="entry name" value="RNA-BINDING PROTEIN YHBY"/>
    <property type="match status" value="1"/>
</dbReference>
<dbReference type="EMBL" id="DVNB01000100">
    <property type="protein sequence ID" value="HIU58102.1"/>
    <property type="molecule type" value="Genomic_DNA"/>
</dbReference>
<reference evidence="4" key="1">
    <citation type="submission" date="2020-10" db="EMBL/GenBank/DDBJ databases">
        <authorList>
            <person name="Gilroy R."/>
        </authorList>
    </citation>
    <scope>NUCLEOTIDE SEQUENCE</scope>
    <source>
        <strain evidence="4">USAMLcec3-3695</strain>
    </source>
</reference>
<dbReference type="InterPro" id="IPR001890">
    <property type="entry name" value="RNA-binding_CRM"/>
</dbReference>
<dbReference type="Gene3D" id="3.30.110.60">
    <property type="entry name" value="YhbY-like"/>
    <property type="match status" value="1"/>
</dbReference>
<name>A0A9D1SFT8_9FIRM</name>
<keyword evidence="1 2" id="KW-0694">RNA-binding</keyword>
<dbReference type="Pfam" id="PF01985">
    <property type="entry name" value="CRS1_YhbY"/>
    <property type="match status" value="1"/>
</dbReference>
<organism evidence="4 5">
    <name type="scientific">Candidatus Ornithomonoglobus merdipullorum</name>
    <dbReference type="NCBI Taxonomy" id="2840895"/>
    <lineage>
        <taxon>Bacteria</taxon>
        <taxon>Bacillati</taxon>
        <taxon>Bacillota</taxon>
        <taxon>Clostridia</taxon>
        <taxon>Candidatus Ornithomonoglobus</taxon>
    </lineage>
</organism>
<evidence type="ECO:0000259" key="3">
    <source>
        <dbReference type="PROSITE" id="PS51295"/>
    </source>
</evidence>
<feature type="domain" description="CRM" evidence="3">
    <location>
        <begin position="1"/>
        <end position="96"/>
    </location>
</feature>
<evidence type="ECO:0000313" key="4">
    <source>
        <dbReference type="EMBL" id="HIU58102.1"/>
    </source>
</evidence>
<dbReference type="SMART" id="SM01103">
    <property type="entry name" value="CRS1_YhbY"/>
    <property type="match status" value="1"/>
</dbReference>
<gene>
    <name evidence="4" type="primary">yhbY</name>
    <name evidence="4" type="ORF">IAA61_09885</name>
</gene>
<evidence type="ECO:0000256" key="2">
    <source>
        <dbReference type="PROSITE-ProRule" id="PRU00626"/>
    </source>
</evidence>
<dbReference type="InterPro" id="IPR017924">
    <property type="entry name" value="RNA-binding_YhbY"/>
</dbReference>
<protein>
    <submittedName>
        <fullName evidence="4">Ribosome assembly RNA-binding protein YhbY</fullName>
    </submittedName>
</protein>
<evidence type="ECO:0000256" key="1">
    <source>
        <dbReference type="ARBA" id="ARBA00022884"/>
    </source>
</evidence>
<sequence length="100" mass="11256">MLTGKQRAFLRKLGHELQPVMQIGKDGLTDTVVAAIGEVLEKRELVKISILETAMLDTRKTCDSAAEKLHAEPVQAIGNRFVLYRRSGTEKNRKIELPKR</sequence>
<dbReference type="InterPro" id="IPR035920">
    <property type="entry name" value="YhbY-like_sf"/>
</dbReference>
<dbReference type="PANTHER" id="PTHR40065">
    <property type="entry name" value="RNA-BINDING PROTEIN YHBY"/>
    <property type="match status" value="1"/>
</dbReference>
<accession>A0A9D1SFT8</accession>
<evidence type="ECO:0000313" key="5">
    <source>
        <dbReference type="Proteomes" id="UP000824109"/>
    </source>
</evidence>
<dbReference type="SUPFAM" id="SSF75471">
    <property type="entry name" value="YhbY-like"/>
    <property type="match status" value="1"/>
</dbReference>
<dbReference type="GO" id="GO:0003723">
    <property type="term" value="F:RNA binding"/>
    <property type="evidence" value="ECO:0007669"/>
    <property type="project" value="UniProtKB-UniRule"/>
</dbReference>
<comment type="caution">
    <text evidence="4">The sequence shown here is derived from an EMBL/GenBank/DDBJ whole genome shotgun (WGS) entry which is preliminary data.</text>
</comment>
<dbReference type="NCBIfam" id="TIGR00253">
    <property type="entry name" value="RNA_bind_YhbY"/>
    <property type="match status" value="1"/>
</dbReference>
<proteinExistence type="predicted"/>